<feature type="domain" description="ABC transmembrane type-2" evidence="9">
    <location>
        <begin position="106"/>
        <end position="331"/>
    </location>
</feature>
<feature type="transmembrane region" description="Helical" evidence="8">
    <location>
        <begin position="252"/>
        <end position="270"/>
    </location>
</feature>
<dbReference type="PANTHER" id="PTHR30294">
    <property type="entry name" value="MEMBRANE COMPONENT OF ABC TRANSPORTER YHHJ-RELATED"/>
    <property type="match status" value="1"/>
</dbReference>
<dbReference type="RefSeq" id="WP_203376238.1">
    <property type="nucleotide sequence ID" value="NZ_JAENHP010000003.1"/>
</dbReference>
<organism evidence="10 11">
    <name type="scientific">Paractinoplanes ovalisporus</name>
    <dbReference type="NCBI Taxonomy" id="2810368"/>
    <lineage>
        <taxon>Bacteria</taxon>
        <taxon>Bacillati</taxon>
        <taxon>Actinomycetota</taxon>
        <taxon>Actinomycetes</taxon>
        <taxon>Micromonosporales</taxon>
        <taxon>Micromonosporaceae</taxon>
        <taxon>Paractinoplanes</taxon>
    </lineage>
</organism>
<evidence type="ECO:0000256" key="5">
    <source>
        <dbReference type="ARBA" id="ARBA00022692"/>
    </source>
</evidence>
<evidence type="ECO:0000259" key="9">
    <source>
        <dbReference type="PROSITE" id="PS51012"/>
    </source>
</evidence>
<dbReference type="Pfam" id="PF12698">
    <property type="entry name" value="ABC2_membrane_3"/>
    <property type="match status" value="1"/>
</dbReference>
<keyword evidence="3" id="KW-0813">Transport</keyword>
<feature type="transmembrane region" description="Helical" evidence="8">
    <location>
        <begin position="139"/>
        <end position="162"/>
    </location>
</feature>
<comment type="subcellular location">
    <subcellularLocation>
        <location evidence="1">Cell membrane</location>
        <topology evidence="1">Multi-pass membrane protein</topology>
    </subcellularLocation>
</comment>
<dbReference type="InterPro" id="IPR047817">
    <property type="entry name" value="ABC2_TM_bact-type"/>
</dbReference>
<evidence type="ECO:0000313" key="10">
    <source>
        <dbReference type="EMBL" id="MBM2616339.1"/>
    </source>
</evidence>
<protein>
    <submittedName>
        <fullName evidence="10">ABC transporter permease</fullName>
    </submittedName>
</protein>
<reference evidence="10 11" key="1">
    <citation type="submission" date="2021-01" db="EMBL/GenBank/DDBJ databases">
        <title>Actinoplanes sp. nov. LDG1-06 isolated from lichen.</title>
        <authorList>
            <person name="Saeng-In P."/>
            <person name="Phongsopitanun W."/>
            <person name="Kanchanasin P."/>
            <person name="Yuki M."/>
            <person name="Kudo T."/>
            <person name="Ohkuma M."/>
            <person name="Tanasupawat S."/>
        </authorList>
    </citation>
    <scope>NUCLEOTIDE SEQUENCE [LARGE SCALE GENOMIC DNA]</scope>
    <source>
        <strain evidence="10 11">LDG1-06</strain>
    </source>
</reference>
<sequence length="354" mass="37741">MWAMIVKEFRQMRRDRRTLAMMVVMPLLLLIVFGYAASFDVTSIPVRVVGTGAAEVAARLPAPFDVRAVAPAEDRQDAVRALRDGDVPVAVVADPGAITVLLDGSELFTANAARAALARVGGSPRVDVLFNPDLRTSAVMVPGLAGMILLFVGTVITSLGVVRERQSGTLEQLAVMPLRPWDVFVGKIAPYFLVAAVDLTVVVAAGTLLFGVPFHGSLLVLALGALLFLFVTLGTGVLISSVSQNQGQAIQLAIMTLLPQVLLSGLIFPLRSMPLGVRWIGYVLPLTYFTQISRGVMLRGSPLTALWQPFLYLALLGAAVVTFATLRFRAFLLPRGAGRAGRRSAPRTTAGAKP</sequence>
<dbReference type="Proteomes" id="UP000632138">
    <property type="component" value="Unassembled WGS sequence"/>
</dbReference>
<proteinExistence type="inferred from homology"/>
<evidence type="ECO:0000256" key="1">
    <source>
        <dbReference type="ARBA" id="ARBA00004651"/>
    </source>
</evidence>
<evidence type="ECO:0000256" key="4">
    <source>
        <dbReference type="ARBA" id="ARBA00022475"/>
    </source>
</evidence>
<accession>A0ABS2AAQ9</accession>
<feature type="transmembrane region" description="Helical" evidence="8">
    <location>
        <begin position="306"/>
        <end position="326"/>
    </location>
</feature>
<gene>
    <name evidence="10" type="ORF">JIG36_12305</name>
</gene>
<keyword evidence="6 8" id="KW-1133">Transmembrane helix</keyword>
<evidence type="ECO:0000256" key="7">
    <source>
        <dbReference type="ARBA" id="ARBA00023136"/>
    </source>
</evidence>
<dbReference type="InterPro" id="IPR013525">
    <property type="entry name" value="ABC2_TM"/>
</dbReference>
<feature type="transmembrane region" description="Helical" evidence="8">
    <location>
        <begin position="188"/>
        <end position="212"/>
    </location>
</feature>
<keyword evidence="7 8" id="KW-0472">Membrane</keyword>
<evidence type="ECO:0000256" key="6">
    <source>
        <dbReference type="ARBA" id="ARBA00022989"/>
    </source>
</evidence>
<evidence type="ECO:0000313" key="11">
    <source>
        <dbReference type="Proteomes" id="UP000632138"/>
    </source>
</evidence>
<dbReference type="PANTHER" id="PTHR30294:SF29">
    <property type="entry name" value="MULTIDRUG ABC TRANSPORTER PERMEASE YBHS-RELATED"/>
    <property type="match status" value="1"/>
</dbReference>
<evidence type="ECO:0000256" key="8">
    <source>
        <dbReference type="SAM" id="Phobius"/>
    </source>
</evidence>
<keyword evidence="11" id="KW-1185">Reference proteome</keyword>
<dbReference type="InterPro" id="IPR051449">
    <property type="entry name" value="ABC-2_transporter_component"/>
</dbReference>
<comment type="caution">
    <text evidence="10">The sequence shown here is derived from an EMBL/GenBank/DDBJ whole genome shotgun (WGS) entry which is preliminary data.</text>
</comment>
<evidence type="ECO:0000256" key="3">
    <source>
        <dbReference type="ARBA" id="ARBA00022448"/>
    </source>
</evidence>
<feature type="transmembrane region" description="Helical" evidence="8">
    <location>
        <begin position="218"/>
        <end position="240"/>
    </location>
</feature>
<comment type="similarity">
    <text evidence="2">Belongs to the ABC-2 integral membrane protein family.</text>
</comment>
<evidence type="ECO:0000256" key="2">
    <source>
        <dbReference type="ARBA" id="ARBA00007783"/>
    </source>
</evidence>
<keyword evidence="5 8" id="KW-0812">Transmembrane</keyword>
<name>A0ABS2AAQ9_9ACTN</name>
<dbReference type="PROSITE" id="PS51012">
    <property type="entry name" value="ABC_TM2"/>
    <property type="match status" value="1"/>
</dbReference>
<keyword evidence="4" id="KW-1003">Cell membrane</keyword>
<dbReference type="EMBL" id="JAENHP010000003">
    <property type="protein sequence ID" value="MBM2616339.1"/>
    <property type="molecule type" value="Genomic_DNA"/>
</dbReference>